<organism evidence="2 3">
    <name type="scientific">Brevibacillus choshinensis</name>
    <dbReference type="NCBI Taxonomy" id="54911"/>
    <lineage>
        <taxon>Bacteria</taxon>
        <taxon>Bacillati</taxon>
        <taxon>Bacillota</taxon>
        <taxon>Bacilli</taxon>
        <taxon>Bacillales</taxon>
        <taxon>Paenibacillaceae</taxon>
        <taxon>Brevibacillus</taxon>
    </lineage>
</organism>
<accession>A0ABX7FPI6</accession>
<dbReference type="Proteomes" id="UP000596248">
    <property type="component" value="Chromosome"/>
</dbReference>
<sequence>MPQREQVHPFLRDTLLDIKQSGKRSYSPDSPCRDDILHSHTLLYCTKGNGELIIDASSSKMGRKTLLLIPPQMNIAIHPSPQQGLDYSAIGNKMAMDEAENFFK</sequence>
<protein>
    <recommendedName>
        <fullName evidence="4">AraC-type arabinose-binding/dimerisation domain-containing protein</fullName>
    </recommendedName>
</protein>
<keyword evidence="3" id="KW-1185">Reference proteome</keyword>
<dbReference type="EMBL" id="CP069127">
    <property type="protein sequence ID" value="QRG67610.1"/>
    <property type="molecule type" value="Genomic_DNA"/>
</dbReference>
<dbReference type="RefSeq" id="WP_203354663.1">
    <property type="nucleotide sequence ID" value="NZ_CP069127.1"/>
</dbReference>
<evidence type="ECO:0008006" key="4">
    <source>
        <dbReference type="Google" id="ProtNLM"/>
    </source>
</evidence>
<reference evidence="2 3" key="1">
    <citation type="submission" date="2021-01" db="EMBL/GenBank/DDBJ databases">
        <title>Identification of strong promoters based on the transcriptome of Brevibacillus choshinensis.</title>
        <authorList>
            <person name="Yao D."/>
            <person name="Zhang K."/>
            <person name="Wu J."/>
        </authorList>
    </citation>
    <scope>NUCLEOTIDE SEQUENCE [LARGE SCALE GENOMIC DNA]</scope>
    <source>
        <strain evidence="2 3">HPD31-SP3</strain>
    </source>
</reference>
<evidence type="ECO:0000256" key="1">
    <source>
        <dbReference type="ARBA" id="ARBA00023125"/>
    </source>
</evidence>
<keyword evidence="1" id="KW-0238">DNA-binding</keyword>
<evidence type="ECO:0000313" key="3">
    <source>
        <dbReference type="Proteomes" id="UP000596248"/>
    </source>
</evidence>
<evidence type="ECO:0000313" key="2">
    <source>
        <dbReference type="EMBL" id="QRG67610.1"/>
    </source>
</evidence>
<dbReference type="SUPFAM" id="SSF51215">
    <property type="entry name" value="Regulatory protein AraC"/>
    <property type="match status" value="1"/>
</dbReference>
<gene>
    <name evidence="2" type="ORF">JNE38_30015</name>
</gene>
<proteinExistence type="predicted"/>
<name>A0ABX7FPI6_BRECH</name>
<dbReference type="InterPro" id="IPR037923">
    <property type="entry name" value="HTH-like"/>
</dbReference>